<dbReference type="AlphaFoldDB" id="L7JYJ1"/>
<proteinExistence type="predicted"/>
<reference evidence="1" key="1">
    <citation type="journal article" date="2012" name="PLoS Pathog.">
        <title>The genome of the obligate intracellular parasite Trachipleistophora hominis: new insights into microsporidian genome dynamics and reductive evolution.</title>
        <authorList>
            <person name="Heinz E."/>
            <person name="Williams T.A."/>
            <person name="Nakjang S."/>
            <person name="Noel C.J."/>
            <person name="Swan D.C."/>
            <person name="Goldberg A.V."/>
            <person name="Harris S.R."/>
            <person name="Weinmaier T."/>
            <person name="Markert S."/>
            <person name="Becher D."/>
            <person name="Bernhardt J."/>
            <person name="Dagan T."/>
            <person name="Hacker C."/>
            <person name="Lucocq J.M."/>
            <person name="Schweder T."/>
            <person name="Rattei T."/>
            <person name="Hall N."/>
            <person name="Hirt R.P."/>
            <person name="Embley T.M."/>
        </authorList>
    </citation>
    <scope>NUCLEOTIDE SEQUENCE [LARGE SCALE GENOMIC DNA]</scope>
</reference>
<sequence>VIYYNEEEERVLIESNKMVGNSNMSCMFVGPYNLAMFYKRMGNGKNFVRFMKEARKSAMMRGNYDGIELCQDELRKYRKEKNKHK</sequence>
<protein>
    <submittedName>
        <fullName evidence="1">Uncharacterized protein</fullName>
    </submittedName>
</protein>
<dbReference type="HOGENOM" id="CLU_2518846_0_0_1"/>
<dbReference type="Proteomes" id="UP000011185">
    <property type="component" value="Unassembled WGS sequence"/>
</dbReference>
<name>L7JYJ1_TRAHO</name>
<feature type="non-terminal residue" evidence="1">
    <location>
        <position position="1"/>
    </location>
</feature>
<keyword evidence="2" id="KW-1185">Reference proteome</keyword>
<accession>L7JYJ1</accession>
<dbReference type="EMBL" id="JH993843">
    <property type="protein sequence ID" value="ELQ76533.1"/>
    <property type="molecule type" value="Genomic_DNA"/>
</dbReference>
<evidence type="ECO:0000313" key="1">
    <source>
        <dbReference type="EMBL" id="ELQ76533.1"/>
    </source>
</evidence>
<organism evidence="1 2">
    <name type="scientific">Trachipleistophora hominis</name>
    <name type="common">Microsporidian parasite</name>
    <dbReference type="NCBI Taxonomy" id="72359"/>
    <lineage>
        <taxon>Eukaryota</taxon>
        <taxon>Fungi</taxon>
        <taxon>Fungi incertae sedis</taxon>
        <taxon>Microsporidia</taxon>
        <taxon>Pleistophoridae</taxon>
        <taxon>Trachipleistophora</taxon>
    </lineage>
</organism>
<gene>
    <name evidence="1" type="ORF">THOM_0483</name>
</gene>
<dbReference type="VEuPathDB" id="MicrosporidiaDB:THOM_0483"/>
<dbReference type="InParanoid" id="L7JYJ1"/>
<evidence type="ECO:0000313" key="2">
    <source>
        <dbReference type="Proteomes" id="UP000011185"/>
    </source>
</evidence>